<keyword evidence="1" id="KW-1133">Transmembrane helix</keyword>
<feature type="transmembrane region" description="Helical" evidence="1">
    <location>
        <begin position="21"/>
        <end position="42"/>
    </location>
</feature>
<comment type="caution">
    <text evidence="2">The sequence shown here is derived from an EMBL/GenBank/DDBJ whole genome shotgun (WGS) entry which is preliminary data.</text>
</comment>
<reference evidence="2" key="1">
    <citation type="submission" date="2020-07" db="EMBL/GenBank/DDBJ databases">
        <title>Genome sequence and genetic diversity analysis of an under-domesticated orphan crop, white fonio (Digitaria exilis).</title>
        <authorList>
            <person name="Bennetzen J.L."/>
            <person name="Chen S."/>
            <person name="Ma X."/>
            <person name="Wang X."/>
            <person name="Yssel A.E.J."/>
            <person name="Chaluvadi S.R."/>
            <person name="Johnson M."/>
            <person name="Gangashetty P."/>
            <person name="Hamidou F."/>
            <person name="Sanogo M.D."/>
            <person name="Zwaenepoel A."/>
            <person name="Wallace J."/>
            <person name="Van De Peer Y."/>
            <person name="Van Deynze A."/>
        </authorList>
    </citation>
    <scope>NUCLEOTIDE SEQUENCE</scope>
    <source>
        <tissue evidence="2">Leaves</tissue>
    </source>
</reference>
<evidence type="ECO:0008006" key="4">
    <source>
        <dbReference type="Google" id="ProtNLM"/>
    </source>
</evidence>
<dbReference type="PANTHER" id="PTHR36480:SF10">
    <property type="entry name" value="LATE EMBRYOGENESIS ABUNDANT PROTEIN LEA-2 SUBGROUP DOMAIN-CONTAINING PROTEIN"/>
    <property type="match status" value="1"/>
</dbReference>
<dbReference type="AlphaFoldDB" id="A0A835AH97"/>
<organism evidence="2 3">
    <name type="scientific">Digitaria exilis</name>
    <dbReference type="NCBI Taxonomy" id="1010633"/>
    <lineage>
        <taxon>Eukaryota</taxon>
        <taxon>Viridiplantae</taxon>
        <taxon>Streptophyta</taxon>
        <taxon>Embryophyta</taxon>
        <taxon>Tracheophyta</taxon>
        <taxon>Spermatophyta</taxon>
        <taxon>Magnoliopsida</taxon>
        <taxon>Liliopsida</taxon>
        <taxon>Poales</taxon>
        <taxon>Poaceae</taxon>
        <taxon>PACMAD clade</taxon>
        <taxon>Panicoideae</taxon>
        <taxon>Panicodae</taxon>
        <taxon>Paniceae</taxon>
        <taxon>Anthephorinae</taxon>
        <taxon>Digitaria</taxon>
    </lineage>
</organism>
<evidence type="ECO:0000313" key="3">
    <source>
        <dbReference type="Proteomes" id="UP000636709"/>
    </source>
</evidence>
<keyword evidence="3" id="KW-1185">Reference proteome</keyword>
<evidence type="ECO:0000313" key="2">
    <source>
        <dbReference type="EMBL" id="KAF8662236.1"/>
    </source>
</evidence>
<dbReference type="Gramene" id="Dexi4A01G0001390.1">
    <property type="protein sequence ID" value="Dexi4A01G0001390.1:cds"/>
    <property type="gene ID" value="Dexi4A01G0001390"/>
</dbReference>
<dbReference type="Proteomes" id="UP000636709">
    <property type="component" value="Unassembled WGS sequence"/>
</dbReference>
<sequence>MGGEEVEQESERPPRFRWLDAARYAAAFMVTVLIAVVVLKAIKVVFPDVLYVSVVQGSIFVTPKTVGTPDHLVLPELKLDLSLRIDNPRRRAIMYYVNVTAYLFDNDTPASTSRPEEDSLVFFRQLDEAVSQQAEVDYEIHLVATQLSFDTGFFDSLYNNTNGGGASMSGVTMRLEATLVITDTSTNSNSSLEVTYYCWPLVIQTTSFVADAEDLGDDDVFCREAHRDHFI</sequence>
<keyword evidence="1" id="KW-0472">Membrane</keyword>
<accession>A0A835AH97</accession>
<gene>
    <name evidence="2" type="ORF">HU200_056438</name>
</gene>
<dbReference type="EMBL" id="JACEFO010002381">
    <property type="protein sequence ID" value="KAF8662236.1"/>
    <property type="molecule type" value="Genomic_DNA"/>
</dbReference>
<name>A0A835AH97_9POAL</name>
<keyword evidence="1" id="KW-0812">Transmembrane</keyword>
<protein>
    <recommendedName>
        <fullName evidence="4">Late embryogenesis abundant protein LEA-2 subgroup domain-containing protein</fullName>
    </recommendedName>
</protein>
<evidence type="ECO:0000256" key="1">
    <source>
        <dbReference type="SAM" id="Phobius"/>
    </source>
</evidence>
<dbReference type="PANTHER" id="PTHR36480">
    <property type="entry name" value="OS06G0118900 PROTEIN-RELATED"/>
    <property type="match status" value="1"/>
</dbReference>
<dbReference type="OrthoDB" id="10491671at2759"/>
<proteinExistence type="predicted"/>